<dbReference type="OrthoDB" id="3389906at2"/>
<gene>
    <name evidence="1" type="ORF">AWW66_25250</name>
</gene>
<dbReference type="AlphaFoldDB" id="A0A136PLA9"/>
<sequence length="127" mass="13987">MTDKDQTLFNEPGRAYEALGRIMHALRESHALNGAHSLDWWPALGGRSWEIEWQSGPFAPEAAEQVLRVDHDDDPAAPALRGVVRPGAVGNQHRAYLYVLDMPVTLRALTPVGANEWTRALSVGSHP</sequence>
<proteinExistence type="predicted"/>
<evidence type="ECO:0000313" key="2">
    <source>
        <dbReference type="Proteomes" id="UP000070620"/>
    </source>
</evidence>
<organism evidence="1 2">
    <name type="scientific">Micromonospora rosaria</name>
    <dbReference type="NCBI Taxonomy" id="47874"/>
    <lineage>
        <taxon>Bacteria</taxon>
        <taxon>Bacillati</taxon>
        <taxon>Actinomycetota</taxon>
        <taxon>Actinomycetes</taxon>
        <taxon>Micromonosporales</taxon>
        <taxon>Micromonosporaceae</taxon>
        <taxon>Micromonospora</taxon>
    </lineage>
</organism>
<comment type="caution">
    <text evidence="1">The sequence shown here is derived from an EMBL/GenBank/DDBJ whole genome shotgun (WGS) entry which is preliminary data.</text>
</comment>
<dbReference type="RefSeq" id="WP_067371182.1">
    <property type="nucleotide sequence ID" value="NZ_JBIUBN010000043.1"/>
</dbReference>
<protein>
    <submittedName>
        <fullName evidence="1">Uncharacterized protein</fullName>
    </submittedName>
</protein>
<dbReference type="EMBL" id="LRQV01000123">
    <property type="protein sequence ID" value="KXK59260.1"/>
    <property type="molecule type" value="Genomic_DNA"/>
</dbReference>
<accession>A0A136PLA9</accession>
<keyword evidence="2" id="KW-1185">Reference proteome</keyword>
<reference evidence="1 2" key="1">
    <citation type="submission" date="2016-01" db="EMBL/GenBank/DDBJ databases">
        <title>Whole genome sequence and analysis of Micromonospora rosaria DSM 803, which can produce antibacterial substance rosamicin.</title>
        <authorList>
            <person name="Yang H."/>
            <person name="He X."/>
            <person name="Zhu D."/>
        </authorList>
    </citation>
    <scope>NUCLEOTIDE SEQUENCE [LARGE SCALE GENOMIC DNA]</scope>
    <source>
        <strain evidence="1 2">DSM 803</strain>
    </source>
</reference>
<evidence type="ECO:0000313" key="1">
    <source>
        <dbReference type="EMBL" id="KXK59260.1"/>
    </source>
</evidence>
<dbReference type="Proteomes" id="UP000070620">
    <property type="component" value="Unassembled WGS sequence"/>
</dbReference>
<name>A0A136PLA9_9ACTN</name>